<dbReference type="EMBL" id="BARW01004869">
    <property type="protein sequence ID" value="GAI67370.1"/>
    <property type="molecule type" value="Genomic_DNA"/>
</dbReference>
<evidence type="ECO:0000256" key="1">
    <source>
        <dbReference type="SAM" id="MobiDB-lite"/>
    </source>
</evidence>
<evidence type="ECO:0000313" key="2">
    <source>
        <dbReference type="EMBL" id="GAI67370.1"/>
    </source>
</evidence>
<dbReference type="AlphaFoldDB" id="X1RVZ2"/>
<proteinExistence type="predicted"/>
<comment type="caution">
    <text evidence="2">The sequence shown here is derived from an EMBL/GenBank/DDBJ whole genome shotgun (WGS) entry which is preliminary data.</text>
</comment>
<protein>
    <submittedName>
        <fullName evidence="2">Uncharacterized protein</fullName>
    </submittedName>
</protein>
<feature type="non-terminal residue" evidence="2">
    <location>
        <position position="56"/>
    </location>
</feature>
<gene>
    <name evidence="2" type="ORF">S12H4_11049</name>
</gene>
<accession>X1RVZ2</accession>
<name>X1RVZ2_9ZZZZ</name>
<sequence length="56" mass="5966">MRKPAQMAIAFAACAAIVMLTARSEGQTAAENTQPKAESRQTGTRISRASELIENS</sequence>
<reference evidence="2" key="1">
    <citation type="journal article" date="2014" name="Front. Microbiol.">
        <title>High frequency of phylogenetically diverse reductive dehalogenase-homologous genes in deep subseafloor sedimentary metagenomes.</title>
        <authorList>
            <person name="Kawai M."/>
            <person name="Futagami T."/>
            <person name="Toyoda A."/>
            <person name="Takaki Y."/>
            <person name="Nishi S."/>
            <person name="Hori S."/>
            <person name="Arai W."/>
            <person name="Tsubouchi T."/>
            <person name="Morono Y."/>
            <person name="Uchiyama I."/>
            <person name="Ito T."/>
            <person name="Fujiyama A."/>
            <person name="Inagaki F."/>
            <person name="Takami H."/>
        </authorList>
    </citation>
    <scope>NUCLEOTIDE SEQUENCE</scope>
    <source>
        <strain evidence="2">Expedition CK06-06</strain>
    </source>
</reference>
<feature type="region of interest" description="Disordered" evidence="1">
    <location>
        <begin position="26"/>
        <end position="56"/>
    </location>
</feature>
<organism evidence="2">
    <name type="scientific">marine sediment metagenome</name>
    <dbReference type="NCBI Taxonomy" id="412755"/>
    <lineage>
        <taxon>unclassified sequences</taxon>
        <taxon>metagenomes</taxon>
        <taxon>ecological metagenomes</taxon>
    </lineage>
</organism>